<dbReference type="Gene3D" id="2.130.10.10">
    <property type="entry name" value="YVTN repeat-like/Quinoprotein amine dehydrogenase"/>
    <property type="match status" value="1"/>
</dbReference>
<dbReference type="OMA" id="WSYEPIY"/>
<dbReference type="EMBL" id="KB469303">
    <property type="protein sequence ID" value="EPQ54462.1"/>
    <property type="molecule type" value="Genomic_DNA"/>
</dbReference>
<proteinExistence type="predicted"/>
<dbReference type="AlphaFoldDB" id="S7Q4N4"/>
<dbReference type="RefSeq" id="XP_007866768.1">
    <property type="nucleotide sequence ID" value="XM_007868577.1"/>
</dbReference>
<evidence type="ECO:0000313" key="3">
    <source>
        <dbReference type="Proteomes" id="UP000030669"/>
    </source>
</evidence>
<keyword evidence="3" id="KW-1185">Reference proteome</keyword>
<evidence type="ECO:0000259" key="1">
    <source>
        <dbReference type="Pfam" id="PF12937"/>
    </source>
</evidence>
<organism evidence="2 3">
    <name type="scientific">Gloeophyllum trabeum (strain ATCC 11539 / FP-39264 / Madison 617)</name>
    <name type="common">Brown rot fungus</name>
    <dbReference type="NCBI Taxonomy" id="670483"/>
    <lineage>
        <taxon>Eukaryota</taxon>
        <taxon>Fungi</taxon>
        <taxon>Dikarya</taxon>
        <taxon>Basidiomycota</taxon>
        <taxon>Agaricomycotina</taxon>
        <taxon>Agaricomycetes</taxon>
        <taxon>Gloeophyllales</taxon>
        <taxon>Gloeophyllaceae</taxon>
        <taxon>Gloeophyllum</taxon>
    </lineage>
</organism>
<dbReference type="HOGENOM" id="CLU_566242_0_0_1"/>
<dbReference type="InterPro" id="IPR001810">
    <property type="entry name" value="F-box_dom"/>
</dbReference>
<dbReference type="Proteomes" id="UP000030669">
    <property type="component" value="Unassembled WGS sequence"/>
</dbReference>
<gene>
    <name evidence="2" type="ORF">GLOTRDRAFT_121612</name>
</gene>
<protein>
    <recommendedName>
        <fullName evidence="1">F-box domain-containing protein</fullName>
    </recommendedName>
</protein>
<dbReference type="InterPro" id="IPR015943">
    <property type="entry name" value="WD40/YVTN_repeat-like_dom_sf"/>
</dbReference>
<dbReference type="eggNOG" id="ENOG502SCUA">
    <property type="taxonomic scope" value="Eukaryota"/>
</dbReference>
<dbReference type="OrthoDB" id="1259151at2759"/>
<dbReference type="InterPro" id="IPR036322">
    <property type="entry name" value="WD40_repeat_dom_sf"/>
</dbReference>
<dbReference type="SUPFAM" id="SSF81383">
    <property type="entry name" value="F-box domain"/>
    <property type="match status" value="1"/>
</dbReference>
<evidence type="ECO:0000313" key="2">
    <source>
        <dbReference type="EMBL" id="EPQ54462.1"/>
    </source>
</evidence>
<dbReference type="Pfam" id="PF12937">
    <property type="entry name" value="F-box-like"/>
    <property type="match status" value="1"/>
</dbReference>
<dbReference type="CDD" id="cd09917">
    <property type="entry name" value="F-box_SF"/>
    <property type="match status" value="1"/>
</dbReference>
<dbReference type="GeneID" id="19300762"/>
<feature type="domain" description="F-box" evidence="1">
    <location>
        <begin position="5"/>
        <end position="39"/>
    </location>
</feature>
<dbReference type="InterPro" id="IPR036047">
    <property type="entry name" value="F-box-like_dom_sf"/>
</dbReference>
<dbReference type="SUPFAM" id="SSF50978">
    <property type="entry name" value="WD40 repeat-like"/>
    <property type="match status" value="1"/>
</dbReference>
<accession>S7Q4N4</accession>
<name>S7Q4N4_GLOTA</name>
<sequence>MSPLQCLPSDILVIIMHYLDVRHLDILSRTCKTLHAAATQFGWADHLRLNPRRCWSLSKALDRWDARSQVKYHTLSDRAWARCEFVARPLQRPWYGKLQPLLAISNSRLIVAAGNNLYSYGFSTADTNLAPAIHHECTYTFSSLEADLRGDITGIAFVPDGGLDSTLYVGFEDGRLERVMLPVPKSGQHKALLEASSRYLQYMDWEVIESLSVSDDLLLSLSAAGTAKLFRLHQAAAAYEISSINTEVRSWSSYVSSGSSTPYAAIGTSSATPLVLYSITNSEISPTPWAILQASGKDADRPRSSAVYGISTAPPSSPWGASEQILVSGWYDGKVRVHDLRSSTRVGGGTSAQPAPLAPVLSIYDPWSFEPIYTLDCGGGASAHIAAGSARHSVVAFWDVRSPSSGWSVHAPGNDSSPVYSLILESSRLFGANQSRSFIYDFVPGVTPSTYPRLPVDRNDGLQHKKDWDGVGYYVTKYPHSRGEV</sequence>
<reference evidence="2 3" key="1">
    <citation type="journal article" date="2012" name="Science">
        <title>The Paleozoic origin of enzymatic lignin decomposition reconstructed from 31 fungal genomes.</title>
        <authorList>
            <person name="Floudas D."/>
            <person name="Binder M."/>
            <person name="Riley R."/>
            <person name="Barry K."/>
            <person name="Blanchette R.A."/>
            <person name="Henrissat B."/>
            <person name="Martinez A.T."/>
            <person name="Otillar R."/>
            <person name="Spatafora J.W."/>
            <person name="Yadav J.S."/>
            <person name="Aerts A."/>
            <person name="Benoit I."/>
            <person name="Boyd A."/>
            <person name="Carlson A."/>
            <person name="Copeland A."/>
            <person name="Coutinho P.M."/>
            <person name="de Vries R.P."/>
            <person name="Ferreira P."/>
            <person name="Findley K."/>
            <person name="Foster B."/>
            <person name="Gaskell J."/>
            <person name="Glotzer D."/>
            <person name="Gorecki P."/>
            <person name="Heitman J."/>
            <person name="Hesse C."/>
            <person name="Hori C."/>
            <person name="Igarashi K."/>
            <person name="Jurgens J.A."/>
            <person name="Kallen N."/>
            <person name="Kersten P."/>
            <person name="Kohler A."/>
            <person name="Kuees U."/>
            <person name="Kumar T.K.A."/>
            <person name="Kuo A."/>
            <person name="LaButti K."/>
            <person name="Larrondo L.F."/>
            <person name="Lindquist E."/>
            <person name="Ling A."/>
            <person name="Lombard V."/>
            <person name="Lucas S."/>
            <person name="Lundell T."/>
            <person name="Martin R."/>
            <person name="McLaughlin D.J."/>
            <person name="Morgenstern I."/>
            <person name="Morin E."/>
            <person name="Murat C."/>
            <person name="Nagy L.G."/>
            <person name="Nolan M."/>
            <person name="Ohm R.A."/>
            <person name="Patyshakuliyeva A."/>
            <person name="Rokas A."/>
            <person name="Ruiz-Duenas F.J."/>
            <person name="Sabat G."/>
            <person name="Salamov A."/>
            <person name="Samejima M."/>
            <person name="Schmutz J."/>
            <person name="Slot J.C."/>
            <person name="St John F."/>
            <person name="Stenlid J."/>
            <person name="Sun H."/>
            <person name="Sun S."/>
            <person name="Syed K."/>
            <person name="Tsang A."/>
            <person name="Wiebenga A."/>
            <person name="Young D."/>
            <person name="Pisabarro A."/>
            <person name="Eastwood D.C."/>
            <person name="Martin F."/>
            <person name="Cullen D."/>
            <person name="Grigoriev I.V."/>
            <person name="Hibbett D.S."/>
        </authorList>
    </citation>
    <scope>NUCLEOTIDE SEQUENCE [LARGE SCALE GENOMIC DNA]</scope>
    <source>
        <strain evidence="2 3">ATCC 11539</strain>
    </source>
</reference>
<dbReference type="KEGG" id="gtr:GLOTRDRAFT_121612"/>